<protein>
    <submittedName>
        <fullName evidence="3">Uncharacterized protein</fullName>
    </submittedName>
</protein>
<feature type="region of interest" description="Disordered" evidence="1">
    <location>
        <begin position="131"/>
        <end position="170"/>
    </location>
</feature>
<dbReference type="WBParaSite" id="nRc.2.0.1.t32587-RA">
    <property type="protein sequence ID" value="nRc.2.0.1.t32587-RA"/>
    <property type="gene ID" value="nRc.2.0.1.g32587"/>
</dbReference>
<evidence type="ECO:0000313" key="2">
    <source>
        <dbReference type="Proteomes" id="UP000887565"/>
    </source>
</evidence>
<organism evidence="2 3">
    <name type="scientific">Romanomermis culicivorax</name>
    <name type="common">Nematode worm</name>
    <dbReference type="NCBI Taxonomy" id="13658"/>
    <lineage>
        <taxon>Eukaryota</taxon>
        <taxon>Metazoa</taxon>
        <taxon>Ecdysozoa</taxon>
        <taxon>Nematoda</taxon>
        <taxon>Enoplea</taxon>
        <taxon>Dorylaimia</taxon>
        <taxon>Mermithida</taxon>
        <taxon>Mermithoidea</taxon>
        <taxon>Mermithidae</taxon>
        <taxon>Romanomermis</taxon>
    </lineage>
</organism>
<evidence type="ECO:0000256" key="1">
    <source>
        <dbReference type="SAM" id="MobiDB-lite"/>
    </source>
</evidence>
<keyword evidence="2" id="KW-1185">Reference proteome</keyword>
<dbReference type="Proteomes" id="UP000887565">
    <property type="component" value="Unplaced"/>
</dbReference>
<accession>A0A915K305</accession>
<evidence type="ECO:0000313" key="3">
    <source>
        <dbReference type="WBParaSite" id="nRc.2.0.1.t32587-RA"/>
    </source>
</evidence>
<proteinExistence type="predicted"/>
<dbReference type="AlphaFoldDB" id="A0A915K305"/>
<reference evidence="3" key="1">
    <citation type="submission" date="2022-11" db="UniProtKB">
        <authorList>
            <consortium name="WormBaseParasite"/>
        </authorList>
    </citation>
    <scope>IDENTIFICATION</scope>
</reference>
<name>A0A915K305_ROMCU</name>
<feature type="compositionally biased region" description="Polar residues" evidence="1">
    <location>
        <begin position="145"/>
        <end position="162"/>
    </location>
</feature>
<sequence>CRRLKKLIRHFEQNRIAILEKESGCHIGYYPVIQCQLNTSWGFSLTDSEYNWQTVWSTAKSFYEKINPNLGHGEKVKYGGLFNNAAAFVEKLKQNPNELIDAAKSLYAKAMASQNPSVDPERVRQLQADSHNLKQASSRAKKQMKFSTPKATNVKNANTKSSVKTHHSSASDRSYICSQITIS</sequence>